<sequence length="117" mass="13282">MCSFIAALYLVALCSPWVIYRRSQKKKLICKEEMILTNNTILDYSSEDAFMNMSRRRRDIVLDPTNMEPVIFLGTNSNSSSYVDDGDFDIIADGLTQDEIAKVKQSIIDTCNSLKIT</sequence>
<dbReference type="WBParaSite" id="ACOC_0001320801-mRNA-1">
    <property type="protein sequence ID" value="ACOC_0001320801-mRNA-1"/>
    <property type="gene ID" value="ACOC_0001320801"/>
</dbReference>
<keyword evidence="3" id="KW-1185">Reference proteome</keyword>
<dbReference type="OMA" id="CTFASSW"/>
<keyword evidence="1" id="KW-0732">Signal</keyword>
<feature type="signal peptide" evidence="1">
    <location>
        <begin position="1"/>
        <end position="16"/>
    </location>
</feature>
<reference evidence="4" key="1">
    <citation type="submission" date="2017-02" db="UniProtKB">
        <authorList>
            <consortium name="WormBaseParasite"/>
        </authorList>
    </citation>
    <scope>IDENTIFICATION</scope>
</reference>
<evidence type="ECO:0000313" key="4">
    <source>
        <dbReference type="WBParaSite" id="ACOC_0001320801-mRNA-1"/>
    </source>
</evidence>
<dbReference type="EMBL" id="UYYA01005620">
    <property type="protein sequence ID" value="VDM64794.1"/>
    <property type="molecule type" value="Genomic_DNA"/>
</dbReference>
<dbReference type="OrthoDB" id="5875347at2759"/>
<dbReference type="AlphaFoldDB" id="A0A0R3Q2B0"/>
<gene>
    <name evidence="2" type="ORF">ACOC_LOCUS13209</name>
</gene>
<organism evidence="4">
    <name type="scientific">Angiostrongylus costaricensis</name>
    <name type="common">Nematode worm</name>
    <dbReference type="NCBI Taxonomy" id="334426"/>
    <lineage>
        <taxon>Eukaryota</taxon>
        <taxon>Metazoa</taxon>
        <taxon>Ecdysozoa</taxon>
        <taxon>Nematoda</taxon>
        <taxon>Chromadorea</taxon>
        <taxon>Rhabditida</taxon>
        <taxon>Rhabditina</taxon>
        <taxon>Rhabditomorpha</taxon>
        <taxon>Strongyloidea</taxon>
        <taxon>Metastrongylidae</taxon>
        <taxon>Angiostrongylus</taxon>
    </lineage>
</organism>
<proteinExistence type="predicted"/>
<evidence type="ECO:0000313" key="2">
    <source>
        <dbReference type="EMBL" id="VDM64794.1"/>
    </source>
</evidence>
<name>A0A0R3Q2B0_ANGCS</name>
<feature type="chain" id="PRO_5043130479" evidence="1">
    <location>
        <begin position="17"/>
        <end position="117"/>
    </location>
</feature>
<dbReference type="Proteomes" id="UP000267027">
    <property type="component" value="Unassembled WGS sequence"/>
</dbReference>
<evidence type="ECO:0000313" key="3">
    <source>
        <dbReference type="Proteomes" id="UP000267027"/>
    </source>
</evidence>
<reference evidence="2 3" key="2">
    <citation type="submission" date="2018-11" db="EMBL/GenBank/DDBJ databases">
        <authorList>
            <consortium name="Pathogen Informatics"/>
        </authorList>
    </citation>
    <scope>NUCLEOTIDE SEQUENCE [LARGE SCALE GENOMIC DNA]</scope>
    <source>
        <strain evidence="2 3">Costa Rica</strain>
    </source>
</reference>
<protein>
    <submittedName>
        <fullName evidence="4">Cadherin_C domain-containing protein</fullName>
    </submittedName>
</protein>
<accession>A0A0R3Q2B0</accession>
<evidence type="ECO:0000256" key="1">
    <source>
        <dbReference type="SAM" id="SignalP"/>
    </source>
</evidence>